<feature type="compositionally biased region" description="Acidic residues" evidence="1">
    <location>
        <begin position="74"/>
        <end position="88"/>
    </location>
</feature>
<feature type="transmembrane region" description="Helical" evidence="2">
    <location>
        <begin position="21"/>
        <end position="39"/>
    </location>
</feature>
<proteinExistence type="predicted"/>
<evidence type="ECO:0000313" key="6">
    <source>
        <dbReference type="Proteomes" id="UP000187321"/>
    </source>
</evidence>
<reference evidence="3 6" key="1">
    <citation type="submission" date="2017-01" db="EMBL/GenBank/DDBJ databases">
        <title>Complete genome sequence of Haloterrigena daqingensis type strain (JX313T).</title>
        <authorList>
            <person name="Shuang W."/>
        </authorList>
    </citation>
    <scope>NUCLEOTIDE SEQUENCE [LARGE SCALE GENOMIC DNA]</scope>
    <source>
        <strain evidence="3 6">JX313</strain>
    </source>
</reference>
<keyword evidence="2" id="KW-0812">Transmembrane</keyword>
<dbReference type="EMBL" id="CP019327">
    <property type="protein sequence ID" value="APX97829.1"/>
    <property type="molecule type" value="Genomic_DNA"/>
</dbReference>
<reference evidence="4 5" key="2">
    <citation type="submission" date="2017-01" db="EMBL/GenBank/DDBJ databases">
        <authorList>
            <person name="Mah S.A."/>
            <person name="Swanson W.J."/>
            <person name="Moy G.W."/>
            <person name="Vacquier V.D."/>
        </authorList>
    </citation>
    <scope>NUCLEOTIDE SEQUENCE [LARGE SCALE GENOMIC DNA]</scope>
    <source>
        <strain evidence="4 5">CGMCC 1.8909</strain>
    </source>
</reference>
<keyword evidence="2" id="KW-0472">Membrane</keyword>
<dbReference type="OrthoDB" id="306439at2157"/>
<dbReference type="AlphaFoldDB" id="A0A1N7EP07"/>
<keyword evidence="5" id="KW-1185">Reference proteome</keyword>
<sequence>MDSGDTRSTSEHRTKSRLRPLAVATIFVLLVSSVLFRTISGVDPFVAVGLVGVLAVFVLVLLWCLSGTTASESDSSDDADDDSVDDSDVWNAIPSWQYEGRHVESGGLARGEQERALEDIQRQADELTDDQSHK</sequence>
<dbReference type="EMBL" id="FTNP01000004">
    <property type="protein sequence ID" value="SIR89810.1"/>
    <property type="molecule type" value="Genomic_DNA"/>
</dbReference>
<evidence type="ECO:0000313" key="5">
    <source>
        <dbReference type="Proteomes" id="UP000185687"/>
    </source>
</evidence>
<feature type="transmembrane region" description="Helical" evidence="2">
    <location>
        <begin position="45"/>
        <end position="65"/>
    </location>
</feature>
<dbReference type="RefSeq" id="WP_076582668.1">
    <property type="nucleotide sequence ID" value="NZ_CP019327.1"/>
</dbReference>
<evidence type="ECO:0000256" key="2">
    <source>
        <dbReference type="SAM" id="Phobius"/>
    </source>
</evidence>
<dbReference type="Proteomes" id="UP000185687">
    <property type="component" value="Unassembled WGS sequence"/>
</dbReference>
<name>A0A1N7EP07_9EURY</name>
<dbReference type="KEGG" id="hda:BB347_15055"/>
<evidence type="ECO:0000256" key="1">
    <source>
        <dbReference type="SAM" id="MobiDB-lite"/>
    </source>
</evidence>
<protein>
    <submittedName>
        <fullName evidence="4">Uncharacterized protein</fullName>
    </submittedName>
</protein>
<feature type="region of interest" description="Disordered" evidence="1">
    <location>
        <begin position="69"/>
        <end position="88"/>
    </location>
</feature>
<dbReference type="GeneID" id="30957288"/>
<accession>A0A1N7EP07</accession>
<dbReference type="Proteomes" id="UP000187321">
    <property type="component" value="Chromosome"/>
</dbReference>
<evidence type="ECO:0000313" key="3">
    <source>
        <dbReference type="EMBL" id="APX97829.1"/>
    </source>
</evidence>
<organism evidence="4 5">
    <name type="scientific">Natronorubrum daqingense</name>
    <dbReference type="NCBI Taxonomy" id="588898"/>
    <lineage>
        <taxon>Archaea</taxon>
        <taxon>Methanobacteriati</taxon>
        <taxon>Methanobacteriota</taxon>
        <taxon>Stenosarchaea group</taxon>
        <taxon>Halobacteria</taxon>
        <taxon>Halobacteriales</taxon>
        <taxon>Natrialbaceae</taxon>
        <taxon>Natronorubrum</taxon>
    </lineage>
</organism>
<evidence type="ECO:0000313" key="4">
    <source>
        <dbReference type="EMBL" id="SIR89810.1"/>
    </source>
</evidence>
<gene>
    <name evidence="3" type="ORF">BB347_15055</name>
    <name evidence="4" type="ORF">SAMN05421809_2742</name>
</gene>
<keyword evidence="2" id="KW-1133">Transmembrane helix</keyword>